<name>A0A8I1D623_RHOER</name>
<evidence type="ECO:0000256" key="1">
    <source>
        <dbReference type="ARBA" id="ARBA00023125"/>
    </source>
</evidence>
<dbReference type="InterPro" id="IPR025827">
    <property type="entry name" value="Zn_ribbon_recom_dom"/>
</dbReference>
<dbReference type="GO" id="GO:0003677">
    <property type="term" value="F:DNA binding"/>
    <property type="evidence" value="ECO:0007669"/>
    <property type="project" value="UniProtKB-KW"/>
</dbReference>
<evidence type="ECO:0000256" key="2">
    <source>
        <dbReference type="ARBA" id="ARBA00023172"/>
    </source>
</evidence>
<dbReference type="InterPro" id="IPR011109">
    <property type="entry name" value="DNA_bind_recombinase_dom"/>
</dbReference>
<dbReference type="InterPro" id="IPR050639">
    <property type="entry name" value="SSR_resolvase"/>
</dbReference>
<sequence>MSRAYGWTETNDATIDEEAEVIRMMATTLLDGGSLRGLVDHLETEGISTVSGKAWKPITIKRALTNPRMIGKKQSGDKLVATTIPPILQPRTYKRLCELLLDPERAKYTGDRTQVALLGGGLARCGGCGRPMYAASTVGRPTVYACSTRSSDCPSIVSVQAELLEADVIERVLARLSSPKYRKALTKSINELGSREEGENLVAELNARFTALGEDFADGLIDRETMRAGTTRVRANIAATELKMAQREVLIDLPEPSAEDIVKWWEDADKRRRRDVVSIVVDHLTVKPTDRRGRDGLDPHRVDYVWKTQ</sequence>
<protein>
    <submittedName>
        <fullName evidence="4">Recombinase family protein</fullName>
    </submittedName>
</protein>
<feature type="domain" description="Recombinase" evidence="3">
    <location>
        <begin position="4"/>
        <end position="106"/>
    </location>
</feature>
<dbReference type="EMBL" id="JAECSB010000069">
    <property type="protein sequence ID" value="MBH5144810.1"/>
    <property type="molecule type" value="Genomic_DNA"/>
</dbReference>
<dbReference type="Pfam" id="PF07508">
    <property type="entry name" value="Recombinase"/>
    <property type="match status" value="1"/>
</dbReference>
<organism evidence="4 5">
    <name type="scientific">Rhodococcus erythropolis</name>
    <name type="common">Arthrobacter picolinophilus</name>
    <dbReference type="NCBI Taxonomy" id="1833"/>
    <lineage>
        <taxon>Bacteria</taxon>
        <taxon>Bacillati</taxon>
        <taxon>Actinomycetota</taxon>
        <taxon>Actinomycetes</taxon>
        <taxon>Mycobacteriales</taxon>
        <taxon>Nocardiaceae</taxon>
        <taxon>Rhodococcus</taxon>
        <taxon>Rhodococcus erythropolis group</taxon>
    </lineage>
</organism>
<dbReference type="GO" id="GO:0000150">
    <property type="term" value="F:DNA strand exchange activity"/>
    <property type="evidence" value="ECO:0007669"/>
    <property type="project" value="InterPro"/>
</dbReference>
<dbReference type="RefSeq" id="WP_197941449.1">
    <property type="nucleotide sequence ID" value="NZ_JAECSB010000069.1"/>
</dbReference>
<dbReference type="PANTHER" id="PTHR30461">
    <property type="entry name" value="DNA-INVERTASE FROM LAMBDOID PROPHAGE"/>
    <property type="match status" value="1"/>
</dbReference>
<keyword evidence="5" id="KW-1185">Reference proteome</keyword>
<dbReference type="InterPro" id="IPR038109">
    <property type="entry name" value="DNA_bind_recomb_sf"/>
</dbReference>
<evidence type="ECO:0000259" key="3">
    <source>
        <dbReference type="PROSITE" id="PS51737"/>
    </source>
</evidence>
<dbReference type="AlphaFoldDB" id="A0A8I1D623"/>
<dbReference type="PANTHER" id="PTHR30461:SF2">
    <property type="entry name" value="SERINE RECOMBINASE PINE-RELATED"/>
    <property type="match status" value="1"/>
</dbReference>
<dbReference type="Gene3D" id="3.90.1750.20">
    <property type="entry name" value="Putative Large Serine Recombinase, Chain B, Domain 2"/>
    <property type="match status" value="1"/>
</dbReference>
<dbReference type="Pfam" id="PF13408">
    <property type="entry name" value="Zn_ribbon_recom"/>
    <property type="match status" value="1"/>
</dbReference>
<dbReference type="Proteomes" id="UP000627573">
    <property type="component" value="Unassembled WGS sequence"/>
</dbReference>
<proteinExistence type="predicted"/>
<accession>A0A8I1D623</accession>
<evidence type="ECO:0000313" key="4">
    <source>
        <dbReference type="EMBL" id="MBH5144810.1"/>
    </source>
</evidence>
<reference evidence="4 5" key="1">
    <citation type="submission" date="2020-12" db="EMBL/GenBank/DDBJ databases">
        <title>Draft genome sequence of furan degrading bacterial strain FUR100.</title>
        <authorList>
            <person name="Woiski C."/>
        </authorList>
    </citation>
    <scope>NUCLEOTIDE SEQUENCE [LARGE SCALE GENOMIC DNA]</scope>
    <source>
        <strain evidence="4 5">FUR100</strain>
    </source>
</reference>
<comment type="caution">
    <text evidence="4">The sequence shown here is derived from an EMBL/GenBank/DDBJ whole genome shotgun (WGS) entry which is preliminary data.</text>
</comment>
<evidence type="ECO:0000313" key="5">
    <source>
        <dbReference type="Proteomes" id="UP000627573"/>
    </source>
</evidence>
<keyword evidence="1" id="KW-0238">DNA-binding</keyword>
<gene>
    <name evidence="4" type="ORF">I3517_19605</name>
</gene>
<dbReference type="PROSITE" id="PS51737">
    <property type="entry name" value="RECOMBINASE_DNA_BIND"/>
    <property type="match status" value="1"/>
</dbReference>
<keyword evidence="2" id="KW-0233">DNA recombination</keyword>